<name>A0ACD1A6I7_9FIRM</name>
<protein>
    <submittedName>
        <fullName evidence="1">ABC transporter permease</fullName>
    </submittedName>
</protein>
<accession>A0ACD1A6I7</accession>
<evidence type="ECO:0000313" key="2">
    <source>
        <dbReference type="Proteomes" id="UP000594014"/>
    </source>
</evidence>
<reference evidence="1" key="1">
    <citation type="submission" date="2019-08" db="EMBL/GenBank/DDBJ databases">
        <title>Genome sequence of Clostridiales bacterium MT110.</title>
        <authorList>
            <person name="Cao J."/>
        </authorList>
    </citation>
    <scope>NUCLEOTIDE SEQUENCE</scope>
    <source>
        <strain evidence="1">MT110</strain>
    </source>
</reference>
<organism evidence="1 2">
    <name type="scientific">Anoxybacterium hadale</name>
    <dbReference type="NCBI Taxonomy" id="3408580"/>
    <lineage>
        <taxon>Bacteria</taxon>
        <taxon>Bacillati</taxon>
        <taxon>Bacillota</taxon>
        <taxon>Clostridia</taxon>
        <taxon>Peptostreptococcales</taxon>
        <taxon>Anaerovoracaceae</taxon>
        <taxon>Anoxybacterium</taxon>
    </lineage>
</organism>
<dbReference type="EMBL" id="CP042469">
    <property type="protein sequence ID" value="QOX61994.1"/>
    <property type="molecule type" value="Genomic_DNA"/>
</dbReference>
<sequence>MYYRMIRNDMARSKVVTLTTMLFITAAAMLVSLAAILIIHLTGAIDTLMTQAKTTDFLQMHSGTLNEERLEAFAEENTAVEAYQLAEFLNVDNSQILFNGRPLQGNVQDNGLTVQNETFDYLLDLDGKRIDPLDGEVYVPISYRKESIEAGDTALICGKEFVVAGFLRDSQMNSLLASSKRFLISPNDYEELKPFGTIEYLIEFRLKNKEALSYFEAAYAQAGLEANGPTLTYPLFVTLNAVSDGLMIAVILLISVLTVAIAFLCIRLTLLAKIEDDYREIGVMKAIGLRLSDMKKIYLLNYAAMAAMGSGLGCVLSLVFQDHLIENIRQTLGESQYGYAAPMLGAVGVLLVFLAVTAYVNGVLNRFRKISPSEAIRFGNPQAKVKGLKGFRLSRNRRGNINVLLGVKDVLSRMGLYTTMLAIFILAVFIMLVPRNLYHTIASPAFTSYMGIGQCSIRMDLQKSGYGSEGGLGEQAEAIAKTMESDDEIDRYVVLTTKVFEMVTDTGNKERLKIELGDHSVFPVNYAQGEGPKKDNELALSVLNADELGKRTGDSLTVIIDGKEKHFTVCGIYSDITNGGKTAKAVFSDSSAEEIWCVICASLKDERNAVRKVSEYRALFTDVKVTGVDEFVSETFGATIAAVEKASVVAVGVAILVTGLVTLLFMQMLVAKDRYSIAVMKATGFHNSDIRHQYLTRAVLVLAAGVLLGIFLANTLGETLAGSVISSFGAASFRFIVDPIFSYLFCPLVLFGTVVLAASAGTARAGSIRISDHIKE</sequence>
<dbReference type="Proteomes" id="UP000594014">
    <property type="component" value="Chromosome"/>
</dbReference>
<gene>
    <name evidence="1" type="ORF">FRZ06_00805</name>
</gene>
<proteinExistence type="predicted"/>
<evidence type="ECO:0000313" key="1">
    <source>
        <dbReference type="EMBL" id="QOX61994.1"/>
    </source>
</evidence>
<keyword evidence="2" id="KW-1185">Reference proteome</keyword>